<dbReference type="AlphaFoldDB" id="A0AAV4CWZ9"/>
<feature type="domain" description="PiggyBac transposable element-derived protein" evidence="1">
    <location>
        <begin position="9"/>
        <end position="120"/>
    </location>
</feature>
<comment type="caution">
    <text evidence="2">The sequence shown here is derived from an EMBL/GenBank/DDBJ whole genome shotgun (WGS) entry which is preliminary data.</text>
</comment>
<keyword evidence="3" id="KW-1185">Reference proteome</keyword>
<gene>
    <name evidence="2" type="ORF">PoB_006293700</name>
</gene>
<proteinExistence type="predicted"/>
<evidence type="ECO:0000313" key="3">
    <source>
        <dbReference type="Proteomes" id="UP000735302"/>
    </source>
</evidence>
<protein>
    <submittedName>
        <fullName evidence="2">PiggyBac transposable element-derived protein 4</fullName>
    </submittedName>
</protein>
<dbReference type="EMBL" id="BLXT01007062">
    <property type="protein sequence ID" value="GFO36432.1"/>
    <property type="molecule type" value="Genomic_DNA"/>
</dbReference>
<accession>A0AAV4CWZ9</accession>
<dbReference type="Pfam" id="PF13843">
    <property type="entry name" value="DDE_Tnp_1_7"/>
    <property type="match status" value="1"/>
</dbReference>
<evidence type="ECO:0000259" key="1">
    <source>
        <dbReference type="Pfam" id="PF13843"/>
    </source>
</evidence>
<dbReference type="InterPro" id="IPR029526">
    <property type="entry name" value="PGBD"/>
</dbReference>
<name>A0AAV4CWZ9_9GAST</name>
<reference evidence="2 3" key="1">
    <citation type="journal article" date="2021" name="Elife">
        <title>Chloroplast acquisition without the gene transfer in kleptoplastic sea slugs, Plakobranchus ocellatus.</title>
        <authorList>
            <person name="Maeda T."/>
            <person name="Takahashi S."/>
            <person name="Yoshida T."/>
            <person name="Shimamura S."/>
            <person name="Takaki Y."/>
            <person name="Nagai Y."/>
            <person name="Toyoda A."/>
            <person name="Suzuki Y."/>
            <person name="Arimoto A."/>
            <person name="Ishii H."/>
            <person name="Satoh N."/>
            <person name="Nishiyama T."/>
            <person name="Hasebe M."/>
            <person name="Maruyama T."/>
            <person name="Minagawa J."/>
            <person name="Obokata J."/>
            <person name="Shigenobu S."/>
        </authorList>
    </citation>
    <scope>NUCLEOTIDE SEQUENCE [LARGE SCALE GENOMIC DNA]</scope>
</reference>
<evidence type="ECO:0000313" key="2">
    <source>
        <dbReference type="EMBL" id="GFO36432.1"/>
    </source>
</evidence>
<dbReference type="Proteomes" id="UP000735302">
    <property type="component" value="Unassembled WGS sequence"/>
</dbReference>
<organism evidence="2 3">
    <name type="scientific">Plakobranchus ocellatus</name>
    <dbReference type="NCBI Taxonomy" id="259542"/>
    <lineage>
        <taxon>Eukaryota</taxon>
        <taxon>Metazoa</taxon>
        <taxon>Spiralia</taxon>
        <taxon>Lophotrochozoa</taxon>
        <taxon>Mollusca</taxon>
        <taxon>Gastropoda</taxon>
        <taxon>Heterobranchia</taxon>
        <taxon>Euthyneura</taxon>
        <taxon>Panpulmonata</taxon>
        <taxon>Sacoglossa</taxon>
        <taxon>Placobranchoidea</taxon>
        <taxon>Plakobranchidae</taxon>
        <taxon>Plakobranchus</taxon>
    </lineage>
</organism>
<sequence length="135" mass="15401">MRLMKDNLTVTVMGTLRRNKAFLHETFQSKNNLLKNQLFHLETVVSLVSCQSKKGKNVFLLSTMHSVPQRCETSGKPEVVLTHNKSKGSVDTMDQMAYAFTEKTKRWLLVVLFNIIDLSTNATRVISKQGFHDDN</sequence>